<reference evidence="3 4" key="1">
    <citation type="submission" date="2015-12" db="EMBL/GenBank/DDBJ databases">
        <title>The genome of Folsomia candida.</title>
        <authorList>
            <person name="Faddeeva A."/>
            <person name="Derks M.F."/>
            <person name="Anvar Y."/>
            <person name="Smit S."/>
            <person name="Van Straalen N."/>
            <person name="Roelofs D."/>
        </authorList>
    </citation>
    <scope>NUCLEOTIDE SEQUENCE [LARGE SCALE GENOMIC DNA]</scope>
    <source>
        <strain evidence="3 4">VU population</strain>
        <tissue evidence="3">Whole body</tissue>
    </source>
</reference>
<keyword evidence="1" id="KW-0472">Membrane</keyword>
<organism evidence="3 4">
    <name type="scientific">Folsomia candida</name>
    <name type="common">Springtail</name>
    <dbReference type="NCBI Taxonomy" id="158441"/>
    <lineage>
        <taxon>Eukaryota</taxon>
        <taxon>Metazoa</taxon>
        <taxon>Ecdysozoa</taxon>
        <taxon>Arthropoda</taxon>
        <taxon>Hexapoda</taxon>
        <taxon>Collembola</taxon>
        <taxon>Entomobryomorpha</taxon>
        <taxon>Isotomoidea</taxon>
        <taxon>Isotomidae</taxon>
        <taxon>Proisotominae</taxon>
        <taxon>Folsomia</taxon>
    </lineage>
</organism>
<protein>
    <submittedName>
        <fullName evidence="3">Uncharacterized protein</fullName>
    </submittedName>
</protein>
<name>A0A226DVW1_FOLCA</name>
<sequence length="742" mass="86598">MSFKHTSRFYLMILLQISTACCHQSLTDVQTLRNHQDKIPAKASEYLDPFENCTTMVFTVQNLTWGSLTKPTLGPIVLLSHAAYSVLIRGKALFHRFSLQRRRNSATHYWATFAIIPERSRFFPRNDLMRLPIFIDANYHSQYFVWMTTARLYVKMYLKRHDVLQGLGSREVILVDATNLTGEDTQLHMSYHNMYHVEKPPVGLETRSVDWYTIDCFPPSDCFYQLGVVGKNVSKLNKYFWDSKTRFSTDIASIRYLTGNFDHSRNYIRGVANLTNLIGFQAFWILQDVLVYDFTSVIPRYHVPRIKRLGTWSFKGFSFLLYDVQKYSFVSCYKTRSKFDVGYALISPFDVASWTYALTFLIIMVLVLTVIHNKPVSDDVLLMVGISLENSVLLSRKIYEATFRCDKHYLIGLYTIVAIWIIFVGTILTNWYKTWFTMEMIIPTIYHSPWTSVMDVEGVHILMPFFLLDAQGRDMPPKSDYLRYQNFYYEIFLQCGDIERQFTEYKRLAGYRKIAKSLFELLGHHLGQRYNSKLRKEGILPALASNKNLPYNKSVLQDFPIQPVEYNRGDSYGVVKTLSSCGKVALMETKENIIKMTKYLQCSKCFLNDNDKRIRFVSGDGDSFFSSFPGWTILSVRDSYVEKRLKVMISSGIWSHWEFLYKLWKPEKLRDHFANWTNPRVERVSKLDFSSKVITGFYVWGICLIMCVLILSAEVLKYCIMSGRNDWIHKLTKFLKKGQGLC</sequence>
<evidence type="ECO:0000256" key="2">
    <source>
        <dbReference type="SAM" id="SignalP"/>
    </source>
</evidence>
<dbReference type="Proteomes" id="UP000198287">
    <property type="component" value="Unassembled WGS sequence"/>
</dbReference>
<evidence type="ECO:0000313" key="3">
    <source>
        <dbReference type="EMBL" id="OXA49369.1"/>
    </source>
</evidence>
<comment type="caution">
    <text evidence="3">The sequence shown here is derived from an EMBL/GenBank/DDBJ whole genome shotgun (WGS) entry which is preliminary data.</text>
</comment>
<feature type="transmembrane region" description="Helical" evidence="1">
    <location>
        <begin position="343"/>
        <end position="368"/>
    </location>
</feature>
<dbReference type="PROSITE" id="PS51257">
    <property type="entry name" value="PROKAR_LIPOPROTEIN"/>
    <property type="match status" value="1"/>
</dbReference>
<feature type="signal peptide" evidence="2">
    <location>
        <begin position="1"/>
        <end position="22"/>
    </location>
</feature>
<evidence type="ECO:0000256" key="1">
    <source>
        <dbReference type="SAM" id="Phobius"/>
    </source>
</evidence>
<keyword evidence="4" id="KW-1185">Reference proteome</keyword>
<evidence type="ECO:0000313" key="4">
    <source>
        <dbReference type="Proteomes" id="UP000198287"/>
    </source>
</evidence>
<proteinExistence type="predicted"/>
<dbReference type="AlphaFoldDB" id="A0A226DVW1"/>
<accession>A0A226DVW1</accession>
<feature type="transmembrane region" description="Helical" evidence="1">
    <location>
        <begin position="411"/>
        <end position="432"/>
    </location>
</feature>
<dbReference type="EMBL" id="LNIX01000010">
    <property type="protein sequence ID" value="OXA49369.1"/>
    <property type="molecule type" value="Genomic_DNA"/>
</dbReference>
<feature type="transmembrane region" description="Helical" evidence="1">
    <location>
        <begin position="697"/>
        <end position="720"/>
    </location>
</feature>
<keyword evidence="1" id="KW-0812">Transmembrane</keyword>
<keyword evidence="2" id="KW-0732">Signal</keyword>
<keyword evidence="1" id="KW-1133">Transmembrane helix</keyword>
<feature type="chain" id="PRO_5012149584" evidence="2">
    <location>
        <begin position="23"/>
        <end position="742"/>
    </location>
</feature>
<gene>
    <name evidence="3" type="ORF">Fcan01_15502</name>
</gene>